<name>A0AAW2UCR7_SESRA</name>
<dbReference type="AlphaFoldDB" id="A0AAW2UCR7"/>
<feature type="region of interest" description="Disordered" evidence="1">
    <location>
        <begin position="1"/>
        <end position="26"/>
    </location>
</feature>
<dbReference type="EMBL" id="JACGWJ010000006">
    <property type="protein sequence ID" value="KAL0414090.1"/>
    <property type="molecule type" value="Genomic_DNA"/>
</dbReference>
<dbReference type="InterPro" id="IPR002182">
    <property type="entry name" value="NB-ARC"/>
</dbReference>
<protein>
    <submittedName>
        <fullName evidence="3">Disease resistance protein</fullName>
    </submittedName>
</protein>
<organism evidence="3">
    <name type="scientific">Sesamum radiatum</name>
    <name type="common">Black benniseed</name>
    <dbReference type="NCBI Taxonomy" id="300843"/>
    <lineage>
        <taxon>Eukaryota</taxon>
        <taxon>Viridiplantae</taxon>
        <taxon>Streptophyta</taxon>
        <taxon>Embryophyta</taxon>
        <taxon>Tracheophyta</taxon>
        <taxon>Spermatophyta</taxon>
        <taxon>Magnoliopsida</taxon>
        <taxon>eudicotyledons</taxon>
        <taxon>Gunneridae</taxon>
        <taxon>Pentapetalae</taxon>
        <taxon>asterids</taxon>
        <taxon>lamiids</taxon>
        <taxon>Lamiales</taxon>
        <taxon>Pedaliaceae</taxon>
        <taxon>Sesamum</taxon>
    </lineage>
</organism>
<dbReference type="Gene3D" id="3.40.50.300">
    <property type="entry name" value="P-loop containing nucleotide triphosphate hydrolases"/>
    <property type="match status" value="1"/>
</dbReference>
<sequence>MSRMAALTKQFDSSSKGESSLGSVDDTNWLRKTYGHEIEEHFIGMEEEIELLESLIRSDDRSNRVISICGMGGLGKTTLATKIYNGEAAEWCFEALVLGYV</sequence>
<accession>A0AAW2UCR7</accession>
<dbReference type="PANTHER" id="PTHR19338">
    <property type="entry name" value="TRANSLOCASE OF INNER MITOCHONDRIAL MEMBRANE 13 HOMOLOG"/>
    <property type="match status" value="1"/>
</dbReference>
<reference evidence="3" key="2">
    <citation type="journal article" date="2024" name="Plant">
        <title>Genomic evolution and insights into agronomic trait innovations of Sesamum species.</title>
        <authorList>
            <person name="Miao H."/>
            <person name="Wang L."/>
            <person name="Qu L."/>
            <person name="Liu H."/>
            <person name="Sun Y."/>
            <person name="Le M."/>
            <person name="Wang Q."/>
            <person name="Wei S."/>
            <person name="Zheng Y."/>
            <person name="Lin W."/>
            <person name="Duan Y."/>
            <person name="Cao H."/>
            <person name="Xiong S."/>
            <person name="Wang X."/>
            <person name="Wei L."/>
            <person name="Li C."/>
            <person name="Ma Q."/>
            <person name="Ju M."/>
            <person name="Zhao R."/>
            <person name="Li G."/>
            <person name="Mu C."/>
            <person name="Tian Q."/>
            <person name="Mei H."/>
            <person name="Zhang T."/>
            <person name="Gao T."/>
            <person name="Zhang H."/>
        </authorList>
    </citation>
    <scope>NUCLEOTIDE SEQUENCE</scope>
    <source>
        <strain evidence="3">G02</strain>
    </source>
</reference>
<proteinExistence type="predicted"/>
<evidence type="ECO:0000259" key="2">
    <source>
        <dbReference type="Pfam" id="PF00931"/>
    </source>
</evidence>
<dbReference type="PANTHER" id="PTHR19338:SF66">
    <property type="entry name" value="NB-ARC DOMAIN-CONTAINING PROTEIN"/>
    <property type="match status" value="1"/>
</dbReference>
<dbReference type="Pfam" id="PF00931">
    <property type="entry name" value="NB-ARC"/>
    <property type="match status" value="1"/>
</dbReference>
<feature type="domain" description="NB-ARC" evidence="2">
    <location>
        <begin position="50"/>
        <end position="96"/>
    </location>
</feature>
<comment type="caution">
    <text evidence="3">The sequence shown here is derived from an EMBL/GenBank/DDBJ whole genome shotgun (WGS) entry which is preliminary data.</text>
</comment>
<evidence type="ECO:0000313" key="3">
    <source>
        <dbReference type="EMBL" id="KAL0414090.1"/>
    </source>
</evidence>
<dbReference type="SUPFAM" id="SSF52540">
    <property type="entry name" value="P-loop containing nucleoside triphosphate hydrolases"/>
    <property type="match status" value="1"/>
</dbReference>
<feature type="compositionally biased region" description="Low complexity" evidence="1">
    <location>
        <begin position="13"/>
        <end position="23"/>
    </location>
</feature>
<reference evidence="3" key="1">
    <citation type="submission" date="2020-06" db="EMBL/GenBank/DDBJ databases">
        <authorList>
            <person name="Li T."/>
            <person name="Hu X."/>
            <person name="Zhang T."/>
            <person name="Song X."/>
            <person name="Zhang H."/>
            <person name="Dai N."/>
            <person name="Sheng W."/>
            <person name="Hou X."/>
            <person name="Wei L."/>
        </authorList>
    </citation>
    <scope>NUCLEOTIDE SEQUENCE</scope>
    <source>
        <strain evidence="3">G02</strain>
        <tissue evidence="3">Leaf</tissue>
    </source>
</reference>
<evidence type="ECO:0000256" key="1">
    <source>
        <dbReference type="SAM" id="MobiDB-lite"/>
    </source>
</evidence>
<dbReference type="InterPro" id="IPR027417">
    <property type="entry name" value="P-loop_NTPase"/>
</dbReference>
<gene>
    <name evidence="3" type="ORF">Sradi_1610700</name>
</gene>
<dbReference type="GO" id="GO:0043531">
    <property type="term" value="F:ADP binding"/>
    <property type="evidence" value="ECO:0007669"/>
    <property type="project" value="InterPro"/>
</dbReference>